<dbReference type="Proteomes" id="UP000694930">
    <property type="component" value="Chromosome 4"/>
</dbReference>
<dbReference type="InterPro" id="IPR036397">
    <property type="entry name" value="RNaseH_sf"/>
</dbReference>
<accession>A0ABM1GKY3</accession>
<dbReference type="InterPro" id="IPR001584">
    <property type="entry name" value="Integrase_cat-core"/>
</dbReference>
<protein>
    <submittedName>
        <fullName evidence="3">Uncharacterized protein LOC107016691</fullName>
    </submittedName>
</protein>
<dbReference type="SUPFAM" id="SSF53098">
    <property type="entry name" value="Ribonuclease H-like"/>
    <property type="match status" value="1"/>
</dbReference>
<sequence length="343" mass="39510">MGEYEACILGIKMDLDMNVQELLIIGTWRSNQSTSPRDQCDDFSLPFASWGMNIIGPIEPAASNGHRFILVAIDYFRNWVEVAFYKALTKKLVANFVRNNLICHFGVPKSIITDNVVNLNSHLMKEICEQFKITHCNSTAYHPQMNGFVEDGNKNIKRILRKMIENYKCWHEYFPYDLLGYRTTTQTSTGATPYLLVYETEAVIPVEVQIPSLRIIQEAGLSDAEWVGNRYEQLTLIDEKIMICHGQLYQQRMTRAFIKKVRVRIFEVGQLVLKCIFPHQEEYKGKFAPNWQGLYVVHKVLSRGALVLAKMDGRPILKRKTTFDLIPSSTGYVDATTVRSYFQ</sequence>
<organism evidence="2 3">
    <name type="scientific">Solanum pennellii</name>
    <name type="common">Tomato</name>
    <name type="synonym">Lycopersicon pennellii</name>
    <dbReference type="NCBI Taxonomy" id="28526"/>
    <lineage>
        <taxon>Eukaryota</taxon>
        <taxon>Viridiplantae</taxon>
        <taxon>Streptophyta</taxon>
        <taxon>Embryophyta</taxon>
        <taxon>Tracheophyta</taxon>
        <taxon>Spermatophyta</taxon>
        <taxon>Magnoliopsida</taxon>
        <taxon>eudicotyledons</taxon>
        <taxon>Gunneridae</taxon>
        <taxon>Pentapetalae</taxon>
        <taxon>asterids</taxon>
        <taxon>lamiids</taxon>
        <taxon>Solanales</taxon>
        <taxon>Solanaceae</taxon>
        <taxon>Solanoideae</taxon>
        <taxon>Solaneae</taxon>
        <taxon>Solanum</taxon>
        <taxon>Solanum subgen. Lycopersicon</taxon>
    </lineage>
</organism>
<proteinExistence type="predicted"/>
<evidence type="ECO:0000259" key="1">
    <source>
        <dbReference type="PROSITE" id="PS50994"/>
    </source>
</evidence>
<dbReference type="PANTHER" id="PTHR48475:SF1">
    <property type="entry name" value="RNASE H TYPE-1 DOMAIN-CONTAINING PROTEIN"/>
    <property type="match status" value="1"/>
</dbReference>
<dbReference type="PANTHER" id="PTHR48475">
    <property type="entry name" value="RIBONUCLEASE H"/>
    <property type="match status" value="1"/>
</dbReference>
<dbReference type="GeneID" id="107016691"/>
<feature type="domain" description="Integrase catalytic" evidence="1">
    <location>
        <begin position="42"/>
        <end position="201"/>
    </location>
</feature>
<keyword evidence="2" id="KW-1185">Reference proteome</keyword>
<evidence type="ECO:0000313" key="2">
    <source>
        <dbReference type="Proteomes" id="UP000694930"/>
    </source>
</evidence>
<evidence type="ECO:0000313" key="3">
    <source>
        <dbReference type="RefSeq" id="XP_015072571.1"/>
    </source>
</evidence>
<dbReference type="PROSITE" id="PS50994">
    <property type="entry name" value="INTEGRASE"/>
    <property type="match status" value="1"/>
</dbReference>
<gene>
    <name evidence="3" type="primary">LOC107016691</name>
</gene>
<reference evidence="3" key="2">
    <citation type="submission" date="2025-08" db="UniProtKB">
        <authorList>
            <consortium name="RefSeq"/>
        </authorList>
    </citation>
    <scope>IDENTIFICATION</scope>
</reference>
<reference evidence="2" key="1">
    <citation type="journal article" date="2014" name="Nat. Genet.">
        <title>The genome of the stress-tolerant wild tomato species Solanum pennellii.</title>
        <authorList>
            <person name="Bolger A."/>
            <person name="Scossa F."/>
            <person name="Bolger M.E."/>
            <person name="Lanz C."/>
            <person name="Maumus F."/>
            <person name="Tohge T."/>
            <person name="Quesneville H."/>
            <person name="Alseekh S."/>
            <person name="Sorensen I."/>
            <person name="Lichtenstein G."/>
            <person name="Fich E.A."/>
            <person name="Conte M."/>
            <person name="Keller H."/>
            <person name="Schneeberger K."/>
            <person name="Schwacke R."/>
            <person name="Ofner I."/>
            <person name="Vrebalov J."/>
            <person name="Xu Y."/>
            <person name="Osorio S."/>
            <person name="Aflitos S.A."/>
            <person name="Schijlen E."/>
            <person name="Jimenez-Gomez J.M."/>
            <person name="Ryngajllo M."/>
            <person name="Kimura S."/>
            <person name="Kumar R."/>
            <person name="Koenig D."/>
            <person name="Headland L.R."/>
            <person name="Maloof J.N."/>
            <person name="Sinha N."/>
            <person name="van Ham R.C."/>
            <person name="Lankhorst R.K."/>
            <person name="Mao L."/>
            <person name="Vogel A."/>
            <person name="Arsova B."/>
            <person name="Panstruga R."/>
            <person name="Fei Z."/>
            <person name="Rose J.K."/>
            <person name="Zamir D."/>
            <person name="Carrari F."/>
            <person name="Giovannoni J.J."/>
            <person name="Weigel D."/>
            <person name="Usadel B."/>
            <person name="Fernie A.R."/>
        </authorList>
    </citation>
    <scope>NUCLEOTIDE SEQUENCE [LARGE SCALE GENOMIC DNA]</scope>
    <source>
        <strain evidence="2">cv. LA0716</strain>
    </source>
</reference>
<dbReference type="InterPro" id="IPR012337">
    <property type="entry name" value="RNaseH-like_sf"/>
</dbReference>
<name>A0ABM1GKY3_SOLPN</name>
<dbReference type="RefSeq" id="XP_015072571.1">
    <property type="nucleotide sequence ID" value="XM_015217085.1"/>
</dbReference>
<dbReference type="Gene3D" id="3.30.420.10">
    <property type="entry name" value="Ribonuclease H-like superfamily/Ribonuclease H"/>
    <property type="match status" value="1"/>
</dbReference>